<dbReference type="InterPro" id="IPR036188">
    <property type="entry name" value="FAD/NAD-bd_sf"/>
</dbReference>
<evidence type="ECO:0000259" key="4">
    <source>
        <dbReference type="Pfam" id="PF07992"/>
    </source>
</evidence>
<name>A0A917J5R6_9SPHI</name>
<dbReference type="GO" id="GO:0005737">
    <property type="term" value="C:cytoplasm"/>
    <property type="evidence" value="ECO:0007669"/>
    <property type="project" value="InterPro"/>
</dbReference>
<dbReference type="RefSeq" id="WP_188413370.1">
    <property type="nucleotide sequence ID" value="NZ_BMDO01000001.1"/>
</dbReference>
<dbReference type="PANTHER" id="PTHR48105">
    <property type="entry name" value="THIOREDOXIN REDUCTASE 1-RELATED-RELATED"/>
    <property type="match status" value="1"/>
</dbReference>
<comment type="subunit">
    <text evidence="3">Homodimer.</text>
</comment>
<dbReference type="NCBIfam" id="TIGR01292">
    <property type="entry name" value="TRX_reduct"/>
    <property type="match status" value="1"/>
</dbReference>
<evidence type="ECO:0000313" key="5">
    <source>
        <dbReference type="EMBL" id="GGI49228.1"/>
    </source>
</evidence>
<comment type="cofactor">
    <cofactor evidence="3">
        <name>FAD</name>
        <dbReference type="ChEBI" id="CHEBI:57692"/>
    </cofactor>
</comment>
<comment type="catalytic activity">
    <reaction evidence="3">
        <text>[thioredoxin]-dithiol + NADP(+) = [thioredoxin]-disulfide + NADPH + H(+)</text>
        <dbReference type="Rhea" id="RHEA:20345"/>
        <dbReference type="Rhea" id="RHEA-COMP:10698"/>
        <dbReference type="Rhea" id="RHEA-COMP:10700"/>
        <dbReference type="ChEBI" id="CHEBI:15378"/>
        <dbReference type="ChEBI" id="CHEBI:29950"/>
        <dbReference type="ChEBI" id="CHEBI:50058"/>
        <dbReference type="ChEBI" id="CHEBI:57783"/>
        <dbReference type="ChEBI" id="CHEBI:58349"/>
        <dbReference type="EC" id="1.8.1.9"/>
    </reaction>
</comment>
<evidence type="ECO:0000256" key="2">
    <source>
        <dbReference type="ARBA" id="ARBA00023002"/>
    </source>
</evidence>
<comment type="similarity">
    <text evidence="3">Belongs to the class-II pyridine nucleotide-disulfide oxidoreductase family.</text>
</comment>
<evidence type="ECO:0000256" key="3">
    <source>
        <dbReference type="RuleBase" id="RU003880"/>
    </source>
</evidence>
<keyword evidence="6" id="KW-1185">Reference proteome</keyword>
<dbReference type="Gene3D" id="3.50.50.60">
    <property type="entry name" value="FAD/NAD(P)-binding domain"/>
    <property type="match status" value="2"/>
</dbReference>
<dbReference type="SUPFAM" id="SSF51905">
    <property type="entry name" value="FAD/NAD(P)-binding domain"/>
    <property type="match status" value="1"/>
</dbReference>
<dbReference type="InterPro" id="IPR050097">
    <property type="entry name" value="Ferredoxin-NADP_redctase_2"/>
</dbReference>
<evidence type="ECO:0000256" key="1">
    <source>
        <dbReference type="ARBA" id="ARBA00022630"/>
    </source>
</evidence>
<dbReference type="EC" id="1.8.1.9" evidence="3"/>
<dbReference type="Proteomes" id="UP000662074">
    <property type="component" value="Unassembled WGS sequence"/>
</dbReference>
<organism evidence="5 6">
    <name type="scientific">Mucilaginibacter galii</name>
    <dbReference type="NCBI Taxonomy" id="2005073"/>
    <lineage>
        <taxon>Bacteria</taxon>
        <taxon>Pseudomonadati</taxon>
        <taxon>Bacteroidota</taxon>
        <taxon>Sphingobacteriia</taxon>
        <taxon>Sphingobacteriales</taxon>
        <taxon>Sphingobacteriaceae</taxon>
        <taxon>Mucilaginibacter</taxon>
    </lineage>
</organism>
<sequence length="321" mass="34694">MSQETEHVKCLIIGSGPAGYTAAIYAARADLKPVLYTGMLAGGQLTQTTDVENFPGYPQGIMGPEMMEDFRKQAERFGTDIRFGYVSSVDFSSLPHKVVVDEVKTITADTVIISTGASAKWLGLESEQKYNGFGVSACAVCDGFFFRGQDIAIVGAGDTAAEEATYLAKLARKVYMLVRRGEFRASKAMVSRVQNTPNIEILYNTETKEILGNQQGVNGVAIVNNQTGEEKVLDVTGFFVAIGHHPNTDIFKGVIDMDETGYIKTKPGTTQTNIEGVFCCGDAQDNIYRQAVTAAGTGCMAALDAERYLADKEAEEVMAHQ</sequence>
<gene>
    <name evidence="5" type="primary">trxB1</name>
    <name evidence="5" type="ORF">GCM10011425_04400</name>
</gene>
<comment type="caution">
    <text evidence="5">The sequence shown here is derived from an EMBL/GenBank/DDBJ whole genome shotgun (WGS) entry which is preliminary data.</text>
</comment>
<protein>
    <recommendedName>
        <fullName evidence="3">Thioredoxin reductase</fullName>
        <ecNumber evidence="3">1.8.1.9</ecNumber>
    </recommendedName>
</protein>
<dbReference type="InterPro" id="IPR023753">
    <property type="entry name" value="FAD/NAD-binding_dom"/>
</dbReference>
<keyword evidence="3" id="KW-0676">Redox-active center</keyword>
<dbReference type="EMBL" id="BMDO01000001">
    <property type="protein sequence ID" value="GGI49228.1"/>
    <property type="molecule type" value="Genomic_DNA"/>
</dbReference>
<dbReference type="Pfam" id="PF07992">
    <property type="entry name" value="Pyr_redox_2"/>
    <property type="match status" value="1"/>
</dbReference>
<reference evidence="5" key="2">
    <citation type="submission" date="2020-09" db="EMBL/GenBank/DDBJ databases">
        <authorList>
            <person name="Sun Q."/>
            <person name="Sedlacek I."/>
        </authorList>
    </citation>
    <scope>NUCLEOTIDE SEQUENCE</scope>
    <source>
        <strain evidence="5">CCM 8711</strain>
    </source>
</reference>
<keyword evidence="3" id="KW-0274">FAD</keyword>
<proteinExistence type="inferred from homology"/>
<dbReference type="GO" id="GO:0019430">
    <property type="term" value="P:removal of superoxide radicals"/>
    <property type="evidence" value="ECO:0007669"/>
    <property type="project" value="UniProtKB-UniRule"/>
</dbReference>
<dbReference type="PRINTS" id="PR00469">
    <property type="entry name" value="PNDRDTASEII"/>
</dbReference>
<dbReference type="AlphaFoldDB" id="A0A917J5R6"/>
<feature type="domain" description="FAD/NAD(P)-binding" evidence="4">
    <location>
        <begin position="9"/>
        <end position="298"/>
    </location>
</feature>
<keyword evidence="2 3" id="KW-0560">Oxidoreductase</keyword>
<reference evidence="5" key="1">
    <citation type="journal article" date="2014" name="Int. J. Syst. Evol. Microbiol.">
        <title>Complete genome sequence of Corynebacterium casei LMG S-19264T (=DSM 44701T), isolated from a smear-ripened cheese.</title>
        <authorList>
            <consortium name="US DOE Joint Genome Institute (JGI-PGF)"/>
            <person name="Walter F."/>
            <person name="Albersmeier A."/>
            <person name="Kalinowski J."/>
            <person name="Ruckert C."/>
        </authorList>
    </citation>
    <scope>NUCLEOTIDE SEQUENCE</scope>
    <source>
        <strain evidence="5">CCM 8711</strain>
    </source>
</reference>
<dbReference type="GO" id="GO:0004791">
    <property type="term" value="F:thioredoxin-disulfide reductase (NADPH) activity"/>
    <property type="evidence" value="ECO:0007669"/>
    <property type="project" value="UniProtKB-UniRule"/>
</dbReference>
<accession>A0A917J5R6</accession>
<dbReference type="PRINTS" id="PR00368">
    <property type="entry name" value="FADPNR"/>
</dbReference>
<dbReference type="InterPro" id="IPR005982">
    <property type="entry name" value="Thioredox_Rdtase"/>
</dbReference>
<keyword evidence="1 3" id="KW-0285">Flavoprotein</keyword>
<evidence type="ECO:0000313" key="6">
    <source>
        <dbReference type="Proteomes" id="UP000662074"/>
    </source>
</evidence>